<reference evidence="4" key="3">
    <citation type="journal article" date="2011" name="J. Infect. Dis.">
        <title>OatA, a peptidoglycan O-acetyltransferase involved in Listeria monocytogenes immune escape, is critical for virulence.</title>
        <authorList>
            <person name="Aubry C."/>
            <person name="Goulard C."/>
            <person name="Nahori M.A."/>
            <person name="Cayet N."/>
            <person name="Decalf J."/>
            <person name="Sachse M."/>
            <person name="Boneca I.G."/>
            <person name="Cossart P."/>
            <person name="Dussurget O."/>
        </authorList>
    </citation>
    <scope>NUCLEOTIDE SEQUENCE</scope>
</reference>
<reference evidence="4" key="2">
    <citation type="journal article" date="2006" name="Genetics">
        <title>The Caenorhabditis elegans rhy-1 gene inhibits HIF-1 hypoxia-inducible factor activity in a negative feedback loop that does not include vhl-1.</title>
        <authorList>
            <person name="Shen C."/>
            <person name="Shao Z."/>
            <person name="Powell-Coffman J.A."/>
        </authorList>
    </citation>
    <scope>NUCLEOTIDE SEQUENCE</scope>
</reference>
<evidence type="ECO:0000313" key="4">
    <source>
        <dbReference type="RefSeq" id="WP_028312021.1"/>
    </source>
</evidence>
<evidence type="ECO:0000256" key="1">
    <source>
        <dbReference type="SAM" id="Phobius"/>
    </source>
</evidence>
<feature type="transmembrane region" description="Helical" evidence="1">
    <location>
        <begin position="270"/>
        <end position="290"/>
    </location>
</feature>
<organism evidence="3 4">
    <name type="scientific">Derxia gummosa DSM 723</name>
    <dbReference type="NCBI Taxonomy" id="1121388"/>
    <lineage>
        <taxon>Bacteria</taxon>
        <taxon>Pseudomonadati</taxon>
        <taxon>Pseudomonadota</taxon>
        <taxon>Betaproteobacteria</taxon>
        <taxon>Burkholderiales</taxon>
        <taxon>Alcaligenaceae</taxon>
        <taxon>Derxia</taxon>
    </lineage>
</organism>
<dbReference type="AlphaFoldDB" id="A0A8B6X536"/>
<evidence type="ECO:0000313" key="3">
    <source>
        <dbReference type="Proteomes" id="UP000675920"/>
    </source>
</evidence>
<feature type="transmembrane region" description="Helical" evidence="1">
    <location>
        <begin position="235"/>
        <end position="258"/>
    </location>
</feature>
<proteinExistence type="predicted"/>
<name>A0A8B6X536_9BURK</name>
<dbReference type="Proteomes" id="UP000675920">
    <property type="component" value="Unplaced"/>
</dbReference>
<dbReference type="RefSeq" id="WP_028312021.1">
    <property type="nucleotide sequence ID" value="NZ_AXWS01000014.1"/>
</dbReference>
<evidence type="ECO:0000259" key="2">
    <source>
        <dbReference type="Pfam" id="PF01757"/>
    </source>
</evidence>
<feature type="transmembrane region" description="Helical" evidence="1">
    <location>
        <begin position="296"/>
        <end position="318"/>
    </location>
</feature>
<dbReference type="GO" id="GO:0016747">
    <property type="term" value="F:acyltransferase activity, transferring groups other than amino-acyl groups"/>
    <property type="evidence" value="ECO:0007669"/>
    <property type="project" value="InterPro"/>
</dbReference>
<dbReference type="InterPro" id="IPR002656">
    <property type="entry name" value="Acyl_transf_3_dom"/>
</dbReference>
<reference evidence="4" key="5">
    <citation type="submission" date="2025-08" db="UniProtKB">
        <authorList>
            <consortium name="RefSeq"/>
        </authorList>
    </citation>
    <scope>IDENTIFICATION</scope>
</reference>
<accession>A0A8B6X536</accession>
<keyword evidence="3" id="KW-1185">Reference proteome</keyword>
<protein>
    <submittedName>
        <fullName evidence="4">Acyltransferase family protein</fullName>
    </submittedName>
</protein>
<dbReference type="Pfam" id="PF01757">
    <property type="entry name" value="Acyl_transf_3"/>
    <property type="match status" value="1"/>
</dbReference>
<keyword evidence="1" id="KW-1133">Transmembrane helix</keyword>
<feature type="transmembrane region" description="Helical" evidence="1">
    <location>
        <begin position="107"/>
        <end position="127"/>
    </location>
</feature>
<reference evidence="4" key="4">
    <citation type="journal article" date="2020" name="J. Biol. Chem.">
        <title>Structural basis for the O-acetyltransferase function of the extracytoplasmic domain of OatA from Staphylococcus aureus.</title>
        <authorList>
            <person name="Jones C.S."/>
            <person name="Sychantha D."/>
            <person name="Howell P.L."/>
            <person name="Clarke A.J."/>
        </authorList>
    </citation>
    <scope>NUCLEOTIDE SEQUENCE</scope>
</reference>
<feature type="transmembrane region" description="Helical" evidence="1">
    <location>
        <begin position="164"/>
        <end position="184"/>
    </location>
</feature>
<reference evidence="4" key="1">
    <citation type="journal article" date="2006" name="Genetics">
        <title>Fluoxetine-resistance genes in Caenorhabditis elegans function in the intestine and may act in drug transport.</title>
        <authorList>
            <person name="Choy R.K."/>
            <person name="Kemner J.M."/>
            <person name="Thomas J.H."/>
        </authorList>
    </citation>
    <scope>NUCLEOTIDE SEQUENCE</scope>
</reference>
<feature type="transmembrane region" description="Helical" evidence="1">
    <location>
        <begin position="139"/>
        <end position="158"/>
    </location>
</feature>
<keyword evidence="4" id="KW-0012">Acyltransferase</keyword>
<sequence length="337" mass="37749">MRDDKIDLLRFLGLAMIVLAHVEPPALVFQLRNFDVPLMVLVSGLSFGLSYRQESFGAYAWKRVKRLLLPVWIFLTGYFLSCAALGFPTPLPDAPTVLSSYTLMSGIGYVWVIRVFLLLALLAPGLWWLARRTPSQGRWFGGLGLGLLAYQALLWWLGPWLGTPAGALFETLVLETIGYALVFAAGLRLPDVPRRAVALFAGVALAGFAATAAWLRWRYGFIVSTQQFKYPPSAYYLSYALGVSALLWLAGDALVAAVTRLKLIGLLRFAAQNSIWIYLWHIALIPVFHLPFQLRYVVVFGCAWVLAYAQVSFVKRVLMRRVESPRFRRNLALLFTG</sequence>
<keyword evidence="1" id="KW-0812">Transmembrane</keyword>
<keyword evidence="1" id="KW-0472">Membrane</keyword>
<keyword evidence="4" id="KW-0808">Transferase</keyword>
<feature type="transmembrane region" description="Helical" evidence="1">
    <location>
        <begin position="67"/>
        <end position="87"/>
    </location>
</feature>
<feature type="transmembrane region" description="Helical" evidence="1">
    <location>
        <begin position="196"/>
        <end position="215"/>
    </location>
</feature>
<feature type="domain" description="Acyltransferase 3" evidence="2">
    <location>
        <begin position="5"/>
        <end position="297"/>
    </location>
</feature>